<keyword evidence="2" id="KW-1185">Reference proteome</keyword>
<comment type="caution">
    <text evidence="1">The sequence shown here is derived from an EMBL/GenBank/DDBJ whole genome shotgun (WGS) entry which is preliminary data.</text>
</comment>
<proteinExistence type="predicted"/>
<dbReference type="EMBL" id="AOSK01000136">
    <property type="protein sequence ID" value="EYD71500.1"/>
    <property type="molecule type" value="Genomic_DNA"/>
</dbReference>
<evidence type="ECO:0000313" key="1">
    <source>
        <dbReference type="EMBL" id="EYD71500.1"/>
    </source>
</evidence>
<evidence type="ECO:0000313" key="2">
    <source>
        <dbReference type="Proteomes" id="UP000019666"/>
    </source>
</evidence>
<reference evidence="1 2" key="1">
    <citation type="submission" date="2013-02" db="EMBL/GenBank/DDBJ databases">
        <authorList>
            <person name="Fiebig A."/>
            <person name="Goeker M."/>
            <person name="Klenk H.-P.P."/>
        </authorList>
    </citation>
    <scope>NUCLEOTIDE SEQUENCE [LARGE SCALE GENOMIC DNA]</scope>
    <source>
        <strain evidence="1 2">DSM 19309</strain>
    </source>
</reference>
<dbReference type="STRING" id="442562.Rumeso_04901"/>
<dbReference type="HOGENOM" id="CLU_2847161_0_0_5"/>
<name>A0A017HB16_9RHOB</name>
<dbReference type="RefSeq" id="WP_037284232.1">
    <property type="nucleotide sequence ID" value="NZ_KK088637.1"/>
</dbReference>
<protein>
    <submittedName>
        <fullName evidence="1">Uncharacterized protein</fullName>
    </submittedName>
</protein>
<sequence length="65" mass="6991">MEVMPIVGDRIVLDYADYDDVVYEVVGRGFQIAISKEGGQLGVATAYVEVRRVSPSVAAADAMRA</sequence>
<dbReference type="AlphaFoldDB" id="A0A017HB16"/>
<gene>
    <name evidence="1" type="ORF">Rumeso_04901</name>
</gene>
<accession>A0A017HB16</accession>
<organism evidence="1 2">
    <name type="scientific">Rubellimicrobium mesophilum DSM 19309</name>
    <dbReference type="NCBI Taxonomy" id="442562"/>
    <lineage>
        <taxon>Bacteria</taxon>
        <taxon>Pseudomonadati</taxon>
        <taxon>Pseudomonadota</taxon>
        <taxon>Alphaproteobacteria</taxon>
        <taxon>Rhodobacterales</taxon>
        <taxon>Roseobacteraceae</taxon>
        <taxon>Rubellimicrobium</taxon>
    </lineage>
</organism>
<dbReference type="Proteomes" id="UP000019666">
    <property type="component" value="Unassembled WGS sequence"/>
</dbReference>